<proteinExistence type="predicted"/>
<evidence type="ECO:0000256" key="1">
    <source>
        <dbReference type="SAM" id="MobiDB-lite"/>
    </source>
</evidence>
<protein>
    <recommendedName>
        <fullName evidence="2">Myb/SANT-like domain-containing protein</fullName>
    </recommendedName>
</protein>
<evidence type="ECO:0000259" key="2">
    <source>
        <dbReference type="Pfam" id="PF12776"/>
    </source>
</evidence>
<feature type="region of interest" description="Disordered" evidence="1">
    <location>
        <begin position="144"/>
        <end position="178"/>
    </location>
</feature>
<reference evidence="3 4" key="1">
    <citation type="journal article" date="2020" name="IScience">
        <title>Genome Sequencing of the Endangered Kingdonia uniflora (Circaeasteraceae, Ranunculales) Reveals Potential Mechanisms of Evolutionary Specialization.</title>
        <authorList>
            <person name="Sun Y."/>
            <person name="Deng T."/>
            <person name="Zhang A."/>
            <person name="Moore M.J."/>
            <person name="Landis J.B."/>
            <person name="Lin N."/>
            <person name="Zhang H."/>
            <person name="Zhang X."/>
            <person name="Huang J."/>
            <person name="Zhang X."/>
            <person name="Sun H."/>
            <person name="Wang H."/>
        </authorList>
    </citation>
    <scope>NUCLEOTIDE SEQUENCE [LARGE SCALE GENOMIC DNA]</scope>
    <source>
        <strain evidence="3">TB1705</strain>
        <tissue evidence="3">Leaf</tissue>
    </source>
</reference>
<dbReference type="InterPro" id="IPR045026">
    <property type="entry name" value="LIMYB"/>
</dbReference>
<organism evidence="3 4">
    <name type="scientific">Kingdonia uniflora</name>
    <dbReference type="NCBI Taxonomy" id="39325"/>
    <lineage>
        <taxon>Eukaryota</taxon>
        <taxon>Viridiplantae</taxon>
        <taxon>Streptophyta</taxon>
        <taxon>Embryophyta</taxon>
        <taxon>Tracheophyta</taxon>
        <taxon>Spermatophyta</taxon>
        <taxon>Magnoliopsida</taxon>
        <taxon>Ranunculales</taxon>
        <taxon>Circaeasteraceae</taxon>
        <taxon>Kingdonia</taxon>
    </lineage>
</organism>
<dbReference type="AlphaFoldDB" id="A0A7J7N5B3"/>
<keyword evidence="4" id="KW-1185">Reference proteome</keyword>
<comment type="caution">
    <text evidence="3">The sequence shown here is derived from an EMBL/GenBank/DDBJ whole genome shotgun (WGS) entry which is preliminary data.</text>
</comment>
<feature type="compositionally biased region" description="Polar residues" evidence="1">
    <location>
        <begin position="148"/>
        <end position="168"/>
    </location>
</feature>
<dbReference type="OrthoDB" id="1910266at2759"/>
<dbReference type="InterPro" id="IPR024752">
    <property type="entry name" value="Myb/SANT-like_dom"/>
</dbReference>
<dbReference type="PANTHER" id="PTHR47584">
    <property type="match status" value="1"/>
</dbReference>
<dbReference type="EMBL" id="JACGCM010001055">
    <property type="protein sequence ID" value="KAF6162326.1"/>
    <property type="molecule type" value="Genomic_DNA"/>
</dbReference>
<feature type="domain" description="Myb/SANT-like" evidence="2">
    <location>
        <begin position="2"/>
        <end position="58"/>
    </location>
</feature>
<gene>
    <name evidence="3" type="ORF">GIB67_008455</name>
</gene>
<name>A0A7J7N5B3_9MAGN</name>
<evidence type="ECO:0000313" key="4">
    <source>
        <dbReference type="Proteomes" id="UP000541444"/>
    </source>
</evidence>
<dbReference type="Proteomes" id="UP000541444">
    <property type="component" value="Unassembled WGS sequence"/>
</dbReference>
<evidence type="ECO:0000313" key="3">
    <source>
        <dbReference type="EMBL" id="KAF6162326.1"/>
    </source>
</evidence>
<dbReference type="PANTHER" id="PTHR47584:SF14">
    <property type="entry name" value="L10-INTERACTING MYB DOMAIN-CONTAINING PROTEIN-LIKE"/>
    <property type="match status" value="1"/>
</dbReference>
<accession>A0A7J7N5B3</accession>
<dbReference type="Pfam" id="PF12776">
    <property type="entry name" value="Myb_DNA-bind_3"/>
    <property type="match status" value="1"/>
</dbReference>
<sequence>MDEMNAKFYQAFTQKELKNQWDYLRKSYMLWRSLTTRTGHGYDEASGTFDWPKEYWADILVAYPKANKFMTTPLAHRELLKGLFEGTIATGDYAYATGSEYVPTTQPTSEFVHIVDGDIPMDTADFGASGIDNPWDGMNISIDDVPISPTTQPSPAKTTLRTPASRNGSAKGKRSAVNVEPSSLINELISAISSNDPGSGSNNNNNTMSEVMHILDNMLETNEIEESFYYLVLKMLGGADQSNYRIIFLNLDERHRLGFLKMLIG</sequence>